<organism evidence="1 2">
    <name type="scientific">Enorma phocaeensis</name>
    <dbReference type="NCBI Taxonomy" id="1871019"/>
    <lineage>
        <taxon>Bacteria</taxon>
        <taxon>Bacillati</taxon>
        <taxon>Actinomycetota</taxon>
        <taxon>Coriobacteriia</taxon>
        <taxon>Coriobacteriales</taxon>
        <taxon>Coriobacteriaceae</taxon>
        <taxon>Enorma</taxon>
    </lineage>
</organism>
<dbReference type="EMBL" id="DYUZ01000007">
    <property type="protein sequence ID" value="HJG36469.1"/>
    <property type="molecule type" value="Genomic_DNA"/>
</dbReference>
<sequence>MDLPFDVGDLNRIENFLGQGDVEASLPALLELRDAVEEYVETECATTDEVQYFCFSDAFERLAYRRVEGDPRTLVQVGAPFDRLYADLAFAYIQSQEHALARDALMLAVRWNPMHCAYRLDLAEVFHILGDRREWASLLFSVLERAADAAHVGRAYAGLGEFFLDEDEASAAAGCARRAARFAPEDMVTRRLITHLMEVASDAAELGEDEATAALAAQGIPTEPNAEIAICLIMCATDASRAGDRNEAARLTLRARDLVGENVVKALIQLVHESDAELAAERGENSEEDRDANA</sequence>
<evidence type="ECO:0000313" key="1">
    <source>
        <dbReference type="EMBL" id="HJG36469.1"/>
    </source>
</evidence>
<accession>A0A921LSP2</accession>
<dbReference type="Gene3D" id="1.25.40.10">
    <property type="entry name" value="Tetratricopeptide repeat domain"/>
    <property type="match status" value="1"/>
</dbReference>
<dbReference type="RefSeq" id="WP_273188643.1">
    <property type="nucleotide sequence ID" value="NZ_CALUIL010000046.1"/>
</dbReference>
<dbReference type="Proteomes" id="UP000753256">
    <property type="component" value="Unassembled WGS sequence"/>
</dbReference>
<evidence type="ECO:0008006" key="3">
    <source>
        <dbReference type="Google" id="ProtNLM"/>
    </source>
</evidence>
<name>A0A921LSP2_9ACTN</name>
<dbReference type="InterPro" id="IPR011990">
    <property type="entry name" value="TPR-like_helical_dom_sf"/>
</dbReference>
<reference evidence="1" key="2">
    <citation type="submission" date="2021-09" db="EMBL/GenBank/DDBJ databases">
        <authorList>
            <person name="Gilroy R."/>
        </authorList>
    </citation>
    <scope>NUCLEOTIDE SEQUENCE</scope>
    <source>
        <strain evidence="1">ChiHjej13B12-9602</strain>
    </source>
</reference>
<protein>
    <recommendedName>
        <fullName evidence="3">Tetratricopeptide repeat protein</fullName>
    </recommendedName>
</protein>
<comment type="caution">
    <text evidence="1">The sequence shown here is derived from an EMBL/GenBank/DDBJ whole genome shotgun (WGS) entry which is preliminary data.</text>
</comment>
<evidence type="ECO:0000313" key="2">
    <source>
        <dbReference type="Proteomes" id="UP000753256"/>
    </source>
</evidence>
<dbReference type="SUPFAM" id="SSF48452">
    <property type="entry name" value="TPR-like"/>
    <property type="match status" value="1"/>
</dbReference>
<proteinExistence type="predicted"/>
<reference evidence="1" key="1">
    <citation type="journal article" date="2021" name="PeerJ">
        <title>Extensive microbial diversity within the chicken gut microbiome revealed by metagenomics and culture.</title>
        <authorList>
            <person name="Gilroy R."/>
            <person name="Ravi A."/>
            <person name="Getino M."/>
            <person name="Pursley I."/>
            <person name="Horton D.L."/>
            <person name="Alikhan N.F."/>
            <person name="Baker D."/>
            <person name="Gharbi K."/>
            <person name="Hall N."/>
            <person name="Watson M."/>
            <person name="Adriaenssens E.M."/>
            <person name="Foster-Nyarko E."/>
            <person name="Jarju S."/>
            <person name="Secka A."/>
            <person name="Antonio M."/>
            <person name="Oren A."/>
            <person name="Chaudhuri R.R."/>
            <person name="La Ragione R."/>
            <person name="Hildebrand F."/>
            <person name="Pallen M.J."/>
        </authorList>
    </citation>
    <scope>NUCLEOTIDE SEQUENCE</scope>
    <source>
        <strain evidence="1">ChiHjej13B12-9602</strain>
    </source>
</reference>
<dbReference type="AlphaFoldDB" id="A0A921LSP2"/>
<gene>
    <name evidence="1" type="ORF">K8V70_01200</name>
</gene>